<keyword evidence="2" id="KW-1185">Reference proteome</keyword>
<dbReference type="EMBL" id="ML977138">
    <property type="protein sequence ID" value="KAF1991892.1"/>
    <property type="molecule type" value="Genomic_DNA"/>
</dbReference>
<evidence type="ECO:0000313" key="1">
    <source>
        <dbReference type="EMBL" id="KAF1991892.1"/>
    </source>
</evidence>
<proteinExistence type="predicted"/>
<organism evidence="1 2">
    <name type="scientific">Aulographum hederae CBS 113979</name>
    <dbReference type="NCBI Taxonomy" id="1176131"/>
    <lineage>
        <taxon>Eukaryota</taxon>
        <taxon>Fungi</taxon>
        <taxon>Dikarya</taxon>
        <taxon>Ascomycota</taxon>
        <taxon>Pezizomycotina</taxon>
        <taxon>Dothideomycetes</taxon>
        <taxon>Pleosporomycetidae</taxon>
        <taxon>Aulographales</taxon>
        <taxon>Aulographaceae</taxon>
    </lineage>
</organism>
<reference evidence="1" key="1">
    <citation type="journal article" date="2020" name="Stud. Mycol.">
        <title>101 Dothideomycetes genomes: a test case for predicting lifestyles and emergence of pathogens.</title>
        <authorList>
            <person name="Haridas S."/>
            <person name="Albert R."/>
            <person name="Binder M."/>
            <person name="Bloem J."/>
            <person name="Labutti K."/>
            <person name="Salamov A."/>
            <person name="Andreopoulos B."/>
            <person name="Baker S."/>
            <person name="Barry K."/>
            <person name="Bills G."/>
            <person name="Bluhm B."/>
            <person name="Cannon C."/>
            <person name="Castanera R."/>
            <person name="Culley D."/>
            <person name="Daum C."/>
            <person name="Ezra D."/>
            <person name="Gonzalez J."/>
            <person name="Henrissat B."/>
            <person name="Kuo A."/>
            <person name="Liang C."/>
            <person name="Lipzen A."/>
            <person name="Lutzoni F."/>
            <person name="Magnuson J."/>
            <person name="Mondo S."/>
            <person name="Nolan M."/>
            <person name="Ohm R."/>
            <person name="Pangilinan J."/>
            <person name="Park H.-J."/>
            <person name="Ramirez L."/>
            <person name="Alfaro M."/>
            <person name="Sun H."/>
            <person name="Tritt A."/>
            <person name="Yoshinaga Y."/>
            <person name="Zwiers L.-H."/>
            <person name="Turgeon B."/>
            <person name="Goodwin S."/>
            <person name="Spatafora J."/>
            <person name="Crous P."/>
            <person name="Grigoriev I."/>
        </authorList>
    </citation>
    <scope>NUCLEOTIDE SEQUENCE</scope>
    <source>
        <strain evidence="1">CBS 113979</strain>
    </source>
</reference>
<sequence length="166" mass="19293">MTEMEMQSTFNSRNVGNTLKWYSERNCYCVAEGTNSRIRTDRRQAIYLPPSTEGKQGTVRYNTNKVSLCTWVLSSDKRRNPREQLVLLHILLSPQRSKTPRHHGQTYALPIYLLHKCLRKQRPVQSCQLVDPYFSFYRSAVREEAAPFEVFCCAPDVEGDPQFEAI</sequence>
<accession>A0A6G1HFR5</accession>
<gene>
    <name evidence="1" type="ORF">K402DRAFT_73002</name>
</gene>
<protein>
    <submittedName>
        <fullName evidence="1">Uncharacterized protein</fullName>
    </submittedName>
</protein>
<dbReference type="AlphaFoldDB" id="A0A6G1HFR5"/>
<evidence type="ECO:0000313" key="2">
    <source>
        <dbReference type="Proteomes" id="UP000800041"/>
    </source>
</evidence>
<name>A0A6G1HFR5_9PEZI</name>
<dbReference type="Proteomes" id="UP000800041">
    <property type="component" value="Unassembled WGS sequence"/>
</dbReference>